<keyword evidence="1" id="KW-0805">Transcription regulation</keyword>
<evidence type="ECO:0000256" key="1">
    <source>
        <dbReference type="ARBA" id="ARBA00023015"/>
    </source>
</evidence>
<gene>
    <name evidence="4" type="primary">pdhR_3</name>
    <name evidence="4" type="ORF">NCTC8261_05973</name>
</gene>
<organism evidence="4 5">
    <name type="scientific">Salmonella enterica I</name>
    <dbReference type="NCBI Taxonomy" id="59201"/>
    <lineage>
        <taxon>Bacteria</taxon>
        <taxon>Pseudomonadati</taxon>
        <taxon>Pseudomonadota</taxon>
        <taxon>Gammaproteobacteria</taxon>
        <taxon>Enterobacterales</taxon>
        <taxon>Enterobacteriaceae</taxon>
        <taxon>Salmonella</taxon>
    </lineage>
</organism>
<keyword evidence="2" id="KW-0238">DNA-binding</keyword>
<dbReference type="GO" id="GO:0003677">
    <property type="term" value="F:DNA binding"/>
    <property type="evidence" value="ECO:0007669"/>
    <property type="project" value="UniProtKB-KW"/>
</dbReference>
<protein>
    <submittedName>
        <fullName evidence="4">Pyruvate dehydrogenase complex repressor</fullName>
    </submittedName>
</protein>
<dbReference type="EMBL" id="UGXT01000002">
    <property type="protein sequence ID" value="SUH39607.1"/>
    <property type="molecule type" value="Genomic_DNA"/>
</dbReference>
<dbReference type="AlphaFoldDB" id="A0A379WZS4"/>
<accession>A0A379WZS4</accession>
<evidence type="ECO:0000256" key="3">
    <source>
        <dbReference type="ARBA" id="ARBA00023163"/>
    </source>
</evidence>
<dbReference type="Gene3D" id="1.20.120.530">
    <property type="entry name" value="GntR ligand-binding domain-like"/>
    <property type="match status" value="1"/>
</dbReference>
<evidence type="ECO:0000256" key="2">
    <source>
        <dbReference type="ARBA" id="ARBA00023125"/>
    </source>
</evidence>
<dbReference type="SUPFAM" id="SSF48008">
    <property type="entry name" value="GntR ligand-binding domain-like"/>
    <property type="match status" value="1"/>
</dbReference>
<evidence type="ECO:0000313" key="4">
    <source>
        <dbReference type="EMBL" id="SUH39607.1"/>
    </source>
</evidence>
<reference evidence="4 5" key="1">
    <citation type="submission" date="2018-06" db="EMBL/GenBank/DDBJ databases">
        <authorList>
            <consortium name="Pathogen Informatics"/>
            <person name="Doyle S."/>
        </authorList>
    </citation>
    <scope>NUCLEOTIDE SEQUENCE [LARGE SCALE GENOMIC DNA]</scope>
    <source>
        <strain evidence="4 5">NCTC8261</strain>
    </source>
</reference>
<keyword evidence="4" id="KW-0670">Pyruvate</keyword>
<dbReference type="Proteomes" id="UP000254712">
    <property type="component" value="Unassembled WGS sequence"/>
</dbReference>
<dbReference type="InterPro" id="IPR008920">
    <property type="entry name" value="TF_FadR/GntR_C"/>
</dbReference>
<evidence type="ECO:0000313" key="5">
    <source>
        <dbReference type="Proteomes" id="UP000254712"/>
    </source>
</evidence>
<keyword evidence="3" id="KW-0804">Transcription</keyword>
<proteinExistence type="predicted"/>
<name>A0A379WZS4_SALET</name>
<sequence>MRVGRCCAGEYASHRIFEAIMAGKPEEAREASHRHLAFIEEIMLDRSREESRRERALRRLEQRKN</sequence>